<dbReference type="AlphaFoldDB" id="A0A939J658"/>
<dbReference type="RefSeq" id="WP_207143206.1">
    <property type="nucleotide sequence ID" value="NZ_JAEKJZ010000006.1"/>
</dbReference>
<organism evidence="2 3">
    <name type="scientific">Roseibium aggregatum</name>
    <dbReference type="NCBI Taxonomy" id="187304"/>
    <lineage>
        <taxon>Bacteria</taxon>
        <taxon>Pseudomonadati</taxon>
        <taxon>Pseudomonadota</taxon>
        <taxon>Alphaproteobacteria</taxon>
        <taxon>Hyphomicrobiales</taxon>
        <taxon>Stappiaceae</taxon>
        <taxon>Roseibium</taxon>
    </lineage>
</organism>
<dbReference type="PANTHER" id="PTHR40943:SF1">
    <property type="entry name" value="CYTOPLASMIC PROTEIN"/>
    <property type="match status" value="1"/>
</dbReference>
<sequence>MSSSDSNDAAAQKNVQYLLGFEDVRQPAPAAGAALPASALFGLSRLDKTELEPSPIDPAWIVEGAPEAKCKNLSRIGDSWTAVDHWSCTAGRFRWHYGFDETILILEGEALIADDNGNSYHATPGTTLFFPYGSAANWHVPAYVRKIAFNQRHVPTYLHKGLRAITKLHHKLFG</sequence>
<dbReference type="PANTHER" id="PTHR40943">
    <property type="entry name" value="CYTOPLASMIC PROTEIN-RELATED"/>
    <property type="match status" value="1"/>
</dbReference>
<dbReference type="SUPFAM" id="SSF51182">
    <property type="entry name" value="RmlC-like cupins"/>
    <property type="match status" value="1"/>
</dbReference>
<dbReference type="InterPro" id="IPR014710">
    <property type="entry name" value="RmlC-like_jellyroll"/>
</dbReference>
<dbReference type="CDD" id="cd02227">
    <property type="entry name" value="cupin_TM1112-like"/>
    <property type="match status" value="1"/>
</dbReference>
<comment type="caution">
    <text evidence="2">The sequence shown here is derived from an EMBL/GenBank/DDBJ whole genome shotgun (WGS) entry which is preliminary data.</text>
</comment>
<accession>A0A939J658</accession>
<name>A0A939J658_9HYPH</name>
<dbReference type="Proteomes" id="UP000664096">
    <property type="component" value="Unassembled WGS sequence"/>
</dbReference>
<proteinExistence type="predicted"/>
<dbReference type="Pfam" id="PF05899">
    <property type="entry name" value="Cupin_3"/>
    <property type="match status" value="1"/>
</dbReference>
<protein>
    <submittedName>
        <fullName evidence="2">DUF861 domain-containing protein</fullName>
    </submittedName>
</protein>
<reference evidence="2" key="1">
    <citation type="submission" date="2020-12" db="EMBL/GenBank/DDBJ databases">
        <title>Oil enriched cultivation method for isolating marine PHA-producing bacteria.</title>
        <authorList>
            <person name="Zheng W."/>
            <person name="Yu S."/>
            <person name="Huang Y."/>
        </authorList>
    </citation>
    <scope>NUCLEOTIDE SEQUENCE</scope>
    <source>
        <strain evidence="2">SY-2-12</strain>
    </source>
</reference>
<dbReference type="InterPro" id="IPR011051">
    <property type="entry name" value="RmlC_Cupin_sf"/>
</dbReference>
<evidence type="ECO:0000313" key="2">
    <source>
        <dbReference type="EMBL" id="MBN9673377.1"/>
    </source>
</evidence>
<dbReference type="EMBL" id="JAEKJZ010000006">
    <property type="protein sequence ID" value="MBN9673377.1"/>
    <property type="molecule type" value="Genomic_DNA"/>
</dbReference>
<dbReference type="InterPro" id="IPR008579">
    <property type="entry name" value="UGlyAH_Cupin_dom"/>
</dbReference>
<evidence type="ECO:0000313" key="3">
    <source>
        <dbReference type="Proteomes" id="UP000664096"/>
    </source>
</evidence>
<dbReference type="Gene3D" id="2.60.120.10">
    <property type="entry name" value="Jelly Rolls"/>
    <property type="match status" value="1"/>
</dbReference>
<gene>
    <name evidence="2" type="ORF">JF539_23665</name>
</gene>
<evidence type="ECO:0000259" key="1">
    <source>
        <dbReference type="Pfam" id="PF05899"/>
    </source>
</evidence>
<feature type="domain" description="(S)-ureidoglycine aminohydrolase cupin" evidence="1">
    <location>
        <begin position="86"/>
        <end position="147"/>
    </location>
</feature>